<evidence type="ECO:0000313" key="2">
    <source>
        <dbReference type="Proteomes" id="UP000812440"/>
    </source>
</evidence>
<organism evidence="1 2">
    <name type="scientific">Hymenochirus boettgeri</name>
    <name type="common">Congo dwarf clawed frog</name>
    <dbReference type="NCBI Taxonomy" id="247094"/>
    <lineage>
        <taxon>Eukaryota</taxon>
        <taxon>Metazoa</taxon>
        <taxon>Chordata</taxon>
        <taxon>Craniata</taxon>
        <taxon>Vertebrata</taxon>
        <taxon>Euteleostomi</taxon>
        <taxon>Amphibia</taxon>
        <taxon>Batrachia</taxon>
        <taxon>Anura</taxon>
        <taxon>Pipoidea</taxon>
        <taxon>Pipidae</taxon>
        <taxon>Pipinae</taxon>
        <taxon>Hymenochirus</taxon>
    </lineage>
</organism>
<dbReference type="EMBL" id="JAACNH010000004">
    <property type="protein sequence ID" value="KAG8444313.1"/>
    <property type="molecule type" value="Genomic_DNA"/>
</dbReference>
<comment type="caution">
    <text evidence="1">The sequence shown here is derived from an EMBL/GenBank/DDBJ whole genome shotgun (WGS) entry which is preliminary data.</text>
</comment>
<sequence>MYIMFFELQQLDVRFFFPFPQEHKSCTATEFENKKFIAILHQGTSREFHKRYTAMACSSMFQHLPSIIRMTSSLSSWADSVAQ</sequence>
<accession>A0A8T2JLB9</accession>
<dbReference type="AlphaFoldDB" id="A0A8T2JLB9"/>
<proteinExistence type="predicted"/>
<evidence type="ECO:0000313" key="1">
    <source>
        <dbReference type="EMBL" id="KAG8444313.1"/>
    </source>
</evidence>
<name>A0A8T2JLB9_9PIPI</name>
<reference evidence="1" key="1">
    <citation type="thesis" date="2020" institute="ProQuest LLC" country="789 East Eisenhower Parkway, Ann Arbor, MI, USA">
        <title>Comparative Genomics and Chromosome Evolution.</title>
        <authorList>
            <person name="Mudd A.B."/>
        </authorList>
    </citation>
    <scope>NUCLEOTIDE SEQUENCE</scope>
    <source>
        <strain evidence="1">Female2</strain>
        <tissue evidence="1">Blood</tissue>
    </source>
</reference>
<gene>
    <name evidence="1" type="ORF">GDO86_009482</name>
</gene>
<dbReference type="Proteomes" id="UP000812440">
    <property type="component" value="Chromosome 5"/>
</dbReference>
<keyword evidence="2" id="KW-1185">Reference proteome</keyword>
<protein>
    <submittedName>
        <fullName evidence="1">Uncharacterized protein</fullName>
    </submittedName>
</protein>